<evidence type="ECO:0000259" key="8">
    <source>
        <dbReference type="PROSITE" id="PS50145"/>
    </source>
</evidence>
<feature type="region of interest" description="Disordered" evidence="6">
    <location>
        <begin position="345"/>
        <end position="372"/>
    </location>
</feature>
<dbReference type="InterPro" id="IPR001293">
    <property type="entry name" value="Znf_TRAF"/>
</dbReference>
<comment type="caution">
    <text evidence="9">The sequence shown here is derived from an EMBL/GenBank/DDBJ whole genome shotgun (WGS) entry which is preliminary data.</text>
</comment>
<dbReference type="GO" id="GO:0008270">
    <property type="term" value="F:zinc ion binding"/>
    <property type="evidence" value="ECO:0007669"/>
    <property type="project" value="UniProtKB-KW"/>
</dbReference>
<keyword evidence="5" id="KW-0175">Coiled coil</keyword>
<feature type="region of interest" description="Disordered" evidence="6">
    <location>
        <begin position="531"/>
        <end position="551"/>
    </location>
</feature>
<evidence type="ECO:0000313" key="10">
    <source>
        <dbReference type="Proteomes" id="UP000809789"/>
    </source>
</evidence>
<evidence type="ECO:0000256" key="6">
    <source>
        <dbReference type="SAM" id="MobiDB-lite"/>
    </source>
</evidence>
<dbReference type="InterPro" id="IPR013083">
    <property type="entry name" value="Znf_RING/FYVE/PHD"/>
</dbReference>
<sequence>MSLPSRRHTTLPLRRSPPAGSDGQQRYSHSGAESSSLPSSSVPSDPFGMRRIERRLAFAESWNNSSRRSAWNSPVDFHLLDYVSEYDNNLMCPICHSPFVDPVVLQECDHCFCRDCLRQTWSISEYQPGLPKGNCPTCRTRCKLMGRGPVSRILVNILDDLVVRCPKHEEGCTSEIKRSEVQNHVNNYCAYTWVECPGQECELPLRRKDAGECMHFGVTCIDCRQTTHMANLETHWNSECPDRKVSCDLCNSMVFYREISLHARESCPAITIPCTGATYGCMFRAKRGAINQHTKQCTFASFAPFLDAQSKRMAELEEQQNLLSRKMQVLEGGFSSVERILQSSEVHHASQSRPGSNRSSMAIIDDDGLSDPLPANSTVPPLHTELSSDDFYDTPAWPLASNSMTSPLETRIRGNLALGASIAPVDPPLSAFNQGVRPMQAPLSQPHVWESTLQPANLTPYTHLLSLHESLRDEVTRVSSALTDLDGRHSMMILNENLRLKEELAYIGGQVGGLGRQVGWLTGLRLQDNAARGPASNAPATGLATSRTMPIRADGSEAVTAAISAPRRRLTDEGRTKL</sequence>
<dbReference type="Proteomes" id="UP000809789">
    <property type="component" value="Unassembled WGS sequence"/>
</dbReference>
<keyword evidence="1 4" id="KW-0479">Metal-binding</keyword>
<evidence type="ECO:0000256" key="5">
    <source>
        <dbReference type="SAM" id="Coils"/>
    </source>
</evidence>
<evidence type="ECO:0000259" key="7">
    <source>
        <dbReference type="PROSITE" id="PS50089"/>
    </source>
</evidence>
<feature type="domain" description="TRAF-type" evidence="8">
    <location>
        <begin position="234"/>
        <end position="290"/>
    </location>
</feature>
<dbReference type="SUPFAM" id="SSF49599">
    <property type="entry name" value="TRAF domain-like"/>
    <property type="match status" value="1"/>
</dbReference>
<accession>A0A8K0L3R4</accession>
<proteinExistence type="predicted"/>
<protein>
    <submittedName>
        <fullName evidence="9">Uncharacterized protein</fullName>
    </submittedName>
</protein>
<dbReference type="PROSITE" id="PS00518">
    <property type="entry name" value="ZF_RING_1"/>
    <property type="match status" value="1"/>
</dbReference>
<dbReference type="EMBL" id="JAESVG020000004">
    <property type="protein sequence ID" value="KAG8628582.1"/>
    <property type="molecule type" value="Genomic_DNA"/>
</dbReference>
<dbReference type="OrthoDB" id="1630758at2759"/>
<feature type="compositionally biased region" description="Low complexity" evidence="6">
    <location>
        <begin position="28"/>
        <end position="46"/>
    </location>
</feature>
<dbReference type="PANTHER" id="PTHR10131:SF94">
    <property type="entry name" value="TNF RECEPTOR-ASSOCIATED FACTOR 4"/>
    <property type="match status" value="1"/>
</dbReference>
<dbReference type="PROSITE" id="PS50089">
    <property type="entry name" value="ZF_RING_2"/>
    <property type="match status" value="1"/>
</dbReference>
<feature type="domain" description="RING-type" evidence="7">
    <location>
        <begin position="92"/>
        <end position="139"/>
    </location>
</feature>
<evidence type="ECO:0000256" key="1">
    <source>
        <dbReference type="ARBA" id="ARBA00022723"/>
    </source>
</evidence>
<feature type="region of interest" description="Disordered" evidence="6">
    <location>
        <begin position="1"/>
        <end position="46"/>
    </location>
</feature>
<dbReference type="Pfam" id="PF13445">
    <property type="entry name" value="zf-RING_UBOX"/>
    <property type="match status" value="1"/>
</dbReference>
<keyword evidence="3 4" id="KW-0862">Zinc</keyword>
<dbReference type="PROSITE" id="PS50145">
    <property type="entry name" value="ZF_TRAF"/>
    <property type="match status" value="1"/>
</dbReference>
<dbReference type="SMART" id="SM00184">
    <property type="entry name" value="RING"/>
    <property type="match status" value="1"/>
</dbReference>
<name>A0A8K0L3R4_9PEZI</name>
<feature type="compositionally biased region" description="Polar residues" evidence="6">
    <location>
        <begin position="345"/>
        <end position="360"/>
    </location>
</feature>
<dbReference type="InterPro" id="IPR027370">
    <property type="entry name" value="Znf-RING_euk"/>
</dbReference>
<dbReference type="Pfam" id="PF02176">
    <property type="entry name" value="zf-TRAF"/>
    <property type="match status" value="1"/>
</dbReference>
<keyword evidence="2 4" id="KW-0863">Zinc-finger</keyword>
<evidence type="ECO:0000313" key="9">
    <source>
        <dbReference type="EMBL" id="KAG8628582.1"/>
    </source>
</evidence>
<dbReference type="SUPFAM" id="SSF57850">
    <property type="entry name" value="RING/U-box"/>
    <property type="match status" value="1"/>
</dbReference>
<feature type="zinc finger region" description="TRAF-type" evidence="4">
    <location>
        <begin position="234"/>
        <end position="290"/>
    </location>
</feature>
<evidence type="ECO:0000256" key="4">
    <source>
        <dbReference type="PROSITE-ProRule" id="PRU00207"/>
    </source>
</evidence>
<evidence type="ECO:0000256" key="3">
    <source>
        <dbReference type="ARBA" id="ARBA00022833"/>
    </source>
</evidence>
<dbReference type="InterPro" id="IPR001841">
    <property type="entry name" value="Znf_RING"/>
</dbReference>
<dbReference type="PANTHER" id="PTHR10131">
    <property type="entry name" value="TNF RECEPTOR ASSOCIATED FACTOR"/>
    <property type="match status" value="1"/>
</dbReference>
<feature type="coiled-coil region" evidence="5">
    <location>
        <begin position="306"/>
        <end position="333"/>
    </location>
</feature>
<gene>
    <name evidence="9" type="ORF">KVT40_004455</name>
</gene>
<dbReference type="Gene3D" id="3.30.40.10">
    <property type="entry name" value="Zinc/RING finger domain, C3HC4 (zinc finger)"/>
    <property type="match status" value="3"/>
</dbReference>
<dbReference type="AlphaFoldDB" id="A0A8K0L3R4"/>
<organism evidence="9 10">
    <name type="scientific">Elsinoe batatas</name>
    <dbReference type="NCBI Taxonomy" id="2601811"/>
    <lineage>
        <taxon>Eukaryota</taxon>
        <taxon>Fungi</taxon>
        <taxon>Dikarya</taxon>
        <taxon>Ascomycota</taxon>
        <taxon>Pezizomycotina</taxon>
        <taxon>Dothideomycetes</taxon>
        <taxon>Dothideomycetidae</taxon>
        <taxon>Myriangiales</taxon>
        <taxon>Elsinoaceae</taxon>
        <taxon>Elsinoe</taxon>
    </lineage>
</organism>
<keyword evidence="10" id="KW-1185">Reference proteome</keyword>
<dbReference type="InterPro" id="IPR017907">
    <property type="entry name" value="Znf_RING_CS"/>
</dbReference>
<evidence type="ECO:0000256" key="2">
    <source>
        <dbReference type="ARBA" id="ARBA00022771"/>
    </source>
</evidence>
<reference evidence="9" key="1">
    <citation type="submission" date="2021-07" db="EMBL/GenBank/DDBJ databases">
        <title>Elsinoe batatas strain:CRI-CJ2 Genome sequencing and assembly.</title>
        <authorList>
            <person name="Huang L."/>
        </authorList>
    </citation>
    <scope>NUCLEOTIDE SEQUENCE</scope>
    <source>
        <strain evidence="9">CRI-CJ2</strain>
    </source>
</reference>